<gene>
    <name evidence="2" type="ORF">VNO80_21762</name>
</gene>
<dbReference type="Proteomes" id="UP001374584">
    <property type="component" value="Unassembled WGS sequence"/>
</dbReference>
<sequence length="237" mass="26283">MQTMLPAKQISALSNSARSFLISGSHCSGTEDEHSSPLSADQFYRVSIAAIHFISDLVNCKFPLSNGMEMLSYSKNCMIDTTRTPTNIRSSNVRQTKRESFTNVPPRPSVSTDSWSKRTSHHHSGKCKVDKSNLGTSFKRLPSSGTKKLLVSQSNHERGLFPYRTITKSNHIVTNFGSKLRASSTQMVESIKESYNKHLRDLKMSPGVAPMNRHFMNTGHCGSGFRYSKAVKVGSCS</sequence>
<feature type="region of interest" description="Disordered" evidence="1">
    <location>
        <begin position="93"/>
        <end position="131"/>
    </location>
</feature>
<evidence type="ECO:0000256" key="1">
    <source>
        <dbReference type="SAM" id="MobiDB-lite"/>
    </source>
</evidence>
<organism evidence="2 3">
    <name type="scientific">Phaseolus coccineus</name>
    <name type="common">Scarlet runner bean</name>
    <name type="synonym">Phaseolus multiflorus</name>
    <dbReference type="NCBI Taxonomy" id="3886"/>
    <lineage>
        <taxon>Eukaryota</taxon>
        <taxon>Viridiplantae</taxon>
        <taxon>Streptophyta</taxon>
        <taxon>Embryophyta</taxon>
        <taxon>Tracheophyta</taxon>
        <taxon>Spermatophyta</taxon>
        <taxon>Magnoliopsida</taxon>
        <taxon>eudicotyledons</taxon>
        <taxon>Gunneridae</taxon>
        <taxon>Pentapetalae</taxon>
        <taxon>rosids</taxon>
        <taxon>fabids</taxon>
        <taxon>Fabales</taxon>
        <taxon>Fabaceae</taxon>
        <taxon>Papilionoideae</taxon>
        <taxon>50 kb inversion clade</taxon>
        <taxon>NPAAA clade</taxon>
        <taxon>indigoferoid/millettioid clade</taxon>
        <taxon>Phaseoleae</taxon>
        <taxon>Phaseolus</taxon>
    </lineage>
</organism>
<dbReference type="EMBL" id="JAYMYR010000008">
    <property type="protein sequence ID" value="KAK7347235.1"/>
    <property type="molecule type" value="Genomic_DNA"/>
</dbReference>
<dbReference type="AlphaFoldDB" id="A0AAN9M305"/>
<comment type="caution">
    <text evidence="2">The sequence shown here is derived from an EMBL/GenBank/DDBJ whole genome shotgun (WGS) entry which is preliminary data.</text>
</comment>
<reference evidence="2 3" key="1">
    <citation type="submission" date="2024-01" db="EMBL/GenBank/DDBJ databases">
        <title>The genomes of 5 underutilized Papilionoideae crops provide insights into root nodulation and disease resistanc.</title>
        <authorList>
            <person name="Jiang F."/>
        </authorList>
    </citation>
    <scope>NUCLEOTIDE SEQUENCE [LARGE SCALE GENOMIC DNA]</scope>
    <source>
        <strain evidence="2">JINMINGXINNONG_FW02</strain>
        <tissue evidence="2">Leaves</tissue>
    </source>
</reference>
<keyword evidence="3" id="KW-1185">Reference proteome</keyword>
<accession>A0AAN9M305</accession>
<protein>
    <submittedName>
        <fullName evidence="2">Uncharacterized protein</fullName>
    </submittedName>
</protein>
<evidence type="ECO:0000313" key="3">
    <source>
        <dbReference type="Proteomes" id="UP001374584"/>
    </source>
</evidence>
<proteinExistence type="predicted"/>
<evidence type="ECO:0000313" key="2">
    <source>
        <dbReference type="EMBL" id="KAK7347235.1"/>
    </source>
</evidence>
<name>A0AAN9M305_PHACN</name>